<reference evidence="1 2" key="1">
    <citation type="submission" date="2016-10" db="EMBL/GenBank/DDBJ databases">
        <authorList>
            <person name="de Groot N.N."/>
        </authorList>
    </citation>
    <scope>NUCLEOTIDE SEQUENCE [LARGE SCALE GENOMIC DNA]</scope>
    <source>
        <strain evidence="1 2">DSM 15345</strain>
    </source>
</reference>
<gene>
    <name evidence="1" type="ORF">SAMN05444370_1842</name>
</gene>
<dbReference type="STRING" id="89524.SAMN05444370_1842"/>
<proteinExistence type="predicted"/>
<sequence length="215" mass="22644">MNAPLTQAGRIPLAFGVAEGRDPAILAAIREPGVAAAIWRRPRDPGFAAWIDALPPERLPRLSTLTTPELVERVVHAACDSAGTPAGLHRDRLASDAAALALILSRVAAQPLIELRLEPVSTDKCSRFHVDSVRCRLLTTYRGAGTQYGAATPGGGNQPAEIRGLAAADAMLLRGALWPGAEFTGVLHRSPPISGAGETRLLLVIDPVDDVHGHC</sequence>
<dbReference type="InterPro" id="IPR014955">
    <property type="entry name" value="DUF1826"/>
</dbReference>
<protein>
    <recommendedName>
        <fullName evidence="3">DUF1826 domain-containing protein</fullName>
    </recommendedName>
</protein>
<dbReference type="AlphaFoldDB" id="A0A1H4GKQ9"/>
<name>A0A1H4GKQ9_9RHOB</name>
<evidence type="ECO:0000313" key="2">
    <source>
        <dbReference type="Proteomes" id="UP000198703"/>
    </source>
</evidence>
<dbReference type="EMBL" id="FNQM01000084">
    <property type="protein sequence ID" value="SEB09580.1"/>
    <property type="molecule type" value="Genomic_DNA"/>
</dbReference>
<evidence type="ECO:0008006" key="3">
    <source>
        <dbReference type="Google" id="ProtNLM"/>
    </source>
</evidence>
<organism evidence="1 2">
    <name type="scientific">Rubrimonas cliftonensis</name>
    <dbReference type="NCBI Taxonomy" id="89524"/>
    <lineage>
        <taxon>Bacteria</taxon>
        <taxon>Pseudomonadati</taxon>
        <taxon>Pseudomonadota</taxon>
        <taxon>Alphaproteobacteria</taxon>
        <taxon>Rhodobacterales</taxon>
        <taxon>Paracoccaceae</taxon>
        <taxon>Rubrimonas</taxon>
    </lineage>
</organism>
<evidence type="ECO:0000313" key="1">
    <source>
        <dbReference type="EMBL" id="SEB09580.1"/>
    </source>
</evidence>
<dbReference type="Pfam" id="PF08856">
    <property type="entry name" value="DUF1826"/>
    <property type="match status" value="1"/>
</dbReference>
<dbReference type="OrthoDB" id="5342505at2"/>
<accession>A0A1H4GKQ9</accession>
<dbReference type="Proteomes" id="UP000198703">
    <property type="component" value="Unassembled WGS sequence"/>
</dbReference>
<dbReference type="RefSeq" id="WP_093257202.1">
    <property type="nucleotide sequence ID" value="NZ_FNQM01000084.1"/>
</dbReference>
<keyword evidence="2" id="KW-1185">Reference proteome</keyword>